<keyword evidence="3" id="KW-1185">Reference proteome</keyword>
<dbReference type="InterPro" id="IPR014330">
    <property type="entry name" value="RNA-bd_S4-rel_YaaA"/>
</dbReference>
<dbReference type="Proteomes" id="UP000050482">
    <property type="component" value="Unassembled WGS sequence"/>
</dbReference>
<dbReference type="GO" id="GO:0003723">
    <property type="term" value="F:RNA binding"/>
    <property type="evidence" value="ECO:0007669"/>
    <property type="project" value="UniProtKB-KW"/>
</dbReference>
<dbReference type="EMBL" id="LJCO01000076">
    <property type="protein sequence ID" value="KPV42511.1"/>
    <property type="molecule type" value="Genomic_DNA"/>
</dbReference>
<dbReference type="OrthoDB" id="9811532at2"/>
<sequence length="70" mass="7888">MQQIAIHTEFIQLGQVLKLKDYISSGGEAKVFLENNSVFVNGDRETRRGRKLYHGDTVTIGAEKYTVTKS</sequence>
<evidence type="ECO:0000313" key="2">
    <source>
        <dbReference type="EMBL" id="KPV42511.1"/>
    </source>
</evidence>
<dbReference type="Pfam" id="PF13275">
    <property type="entry name" value="S4_2"/>
    <property type="match status" value="1"/>
</dbReference>
<reference evidence="2 3" key="1">
    <citation type="submission" date="2015-09" db="EMBL/GenBank/DDBJ databases">
        <title>Draft genome sequence of Alicyclobacillus ferrooxydans DSM 22381.</title>
        <authorList>
            <person name="Hemp J."/>
        </authorList>
    </citation>
    <scope>NUCLEOTIDE SEQUENCE [LARGE SCALE GENOMIC DNA]</scope>
    <source>
        <strain evidence="2 3">TC-34</strain>
    </source>
</reference>
<dbReference type="NCBIfam" id="TIGR02988">
    <property type="entry name" value="YaaA_near_RecF"/>
    <property type="match status" value="1"/>
</dbReference>
<name>A0A0P9CSC2_9BACL</name>
<comment type="caution">
    <text evidence="2">The sequence shown here is derived from an EMBL/GenBank/DDBJ whole genome shotgun (WGS) entry which is preliminary data.</text>
</comment>
<dbReference type="STRING" id="471514.AN477_17330"/>
<dbReference type="AlphaFoldDB" id="A0A0P9CSC2"/>
<dbReference type="InterPro" id="IPR036986">
    <property type="entry name" value="S4_RNA-bd_sf"/>
</dbReference>
<dbReference type="SUPFAM" id="SSF55174">
    <property type="entry name" value="Alpha-L RNA-binding motif"/>
    <property type="match status" value="1"/>
</dbReference>
<dbReference type="PATRIC" id="fig|471514.4.peg.3593"/>
<accession>A0A0P9CSC2</accession>
<dbReference type="Gene3D" id="3.10.290.10">
    <property type="entry name" value="RNA-binding S4 domain"/>
    <property type="match status" value="1"/>
</dbReference>
<organism evidence="2 3">
    <name type="scientific">Alicyclobacillus ferrooxydans</name>
    <dbReference type="NCBI Taxonomy" id="471514"/>
    <lineage>
        <taxon>Bacteria</taxon>
        <taxon>Bacillati</taxon>
        <taxon>Bacillota</taxon>
        <taxon>Bacilli</taxon>
        <taxon>Bacillales</taxon>
        <taxon>Alicyclobacillaceae</taxon>
        <taxon>Alicyclobacillus</taxon>
    </lineage>
</organism>
<evidence type="ECO:0000313" key="3">
    <source>
        <dbReference type="Proteomes" id="UP000050482"/>
    </source>
</evidence>
<dbReference type="RefSeq" id="WP_054970434.1">
    <property type="nucleotide sequence ID" value="NZ_LJCO01000076.1"/>
</dbReference>
<gene>
    <name evidence="2" type="ORF">AN477_17330</name>
</gene>
<protein>
    <submittedName>
        <fullName evidence="2">RNA-binding protein</fullName>
    </submittedName>
</protein>
<proteinExistence type="predicted"/>
<keyword evidence="1" id="KW-0694">RNA-binding</keyword>
<dbReference type="PROSITE" id="PS50889">
    <property type="entry name" value="S4"/>
    <property type="match status" value="1"/>
</dbReference>
<evidence type="ECO:0000256" key="1">
    <source>
        <dbReference type="PROSITE-ProRule" id="PRU00182"/>
    </source>
</evidence>